<dbReference type="OrthoDB" id="1700423at2"/>
<dbReference type="PANTHER" id="PTHR37305:SF1">
    <property type="entry name" value="MEMBRANE PROTEIN"/>
    <property type="match status" value="1"/>
</dbReference>
<dbReference type="AlphaFoldDB" id="A0A4V2Q1S1"/>
<sequence>MRLIKLEIKRMLRTKSTCIIIILAIILSGMIGLSSALVERSTILNSDGVIEHISGIKAINYKREIEKPLEGLVLPDIFVDVINKYQKVYMEHGGDIPNEVFVQQVSPITEILYLMPYIFQDSDGSVSARIFYELQPQEAATFYDKRAQQQGMYWEYKLEDNNAGLRQVEEREDFVKKPFYFSSYSGWDTAGEYMGICIGLIVLLCGVIAAPVFSGEYANEADDILRTTKYGRRHLAVAKLVSTMGLLGMLYIVCMVIYGGICYSIFGAKGLKTSVQFINLLSPSPYTIGELYVRTIFIGFLITMAMVMFTLFLSTKFQTSIIVMALSIGMLIVPSFLQAVANKKDSFSSIRYILPSSGLGVYNELLQVNYVRIGTWSIWSPYVIGIALVMYIFIFFTASIRAYCRHEVMH</sequence>
<organism evidence="2 3">
    <name type="scientific">Natranaerovirga hydrolytica</name>
    <dbReference type="NCBI Taxonomy" id="680378"/>
    <lineage>
        <taxon>Bacteria</taxon>
        <taxon>Bacillati</taxon>
        <taxon>Bacillota</taxon>
        <taxon>Clostridia</taxon>
        <taxon>Lachnospirales</taxon>
        <taxon>Natranaerovirgaceae</taxon>
        <taxon>Natranaerovirga</taxon>
    </lineage>
</organism>
<evidence type="ECO:0000256" key="1">
    <source>
        <dbReference type="SAM" id="Phobius"/>
    </source>
</evidence>
<proteinExistence type="predicted"/>
<accession>A0A4V2Q1S1</accession>
<feature type="transmembrane region" description="Helical" evidence="1">
    <location>
        <begin position="291"/>
        <end position="314"/>
    </location>
</feature>
<feature type="transmembrane region" description="Helical" evidence="1">
    <location>
        <begin position="193"/>
        <end position="215"/>
    </location>
</feature>
<feature type="transmembrane region" description="Helical" evidence="1">
    <location>
        <begin position="236"/>
        <end position="266"/>
    </location>
</feature>
<name>A0A4V2Q1S1_9FIRM</name>
<feature type="transmembrane region" description="Helical" evidence="1">
    <location>
        <begin position="382"/>
        <end position="404"/>
    </location>
</feature>
<comment type="caution">
    <text evidence="2">The sequence shown here is derived from an EMBL/GenBank/DDBJ whole genome shotgun (WGS) entry which is preliminary data.</text>
</comment>
<dbReference type="RefSeq" id="WP_132281816.1">
    <property type="nucleotide sequence ID" value="NZ_SMGQ01000011.1"/>
</dbReference>
<protein>
    <submittedName>
        <fullName evidence="2">ABC-2 family transporter</fullName>
    </submittedName>
</protein>
<dbReference type="PANTHER" id="PTHR37305">
    <property type="entry name" value="INTEGRAL MEMBRANE PROTEIN-RELATED"/>
    <property type="match status" value="1"/>
</dbReference>
<dbReference type="EMBL" id="SMGQ01000011">
    <property type="protein sequence ID" value="TCK98731.1"/>
    <property type="molecule type" value="Genomic_DNA"/>
</dbReference>
<keyword evidence="3" id="KW-1185">Reference proteome</keyword>
<dbReference type="Proteomes" id="UP000294545">
    <property type="component" value="Unassembled WGS sequence"/>
</dbReference>
<evidence type="ECO:0000313" key="3">
    <source>
        <dbReference type="Proteomes" id="UP000294545"/>
    </source>
</evidence>
<feature type="transmembrane region" description="Helical" evidence="1">
    <location>
        <begin position="321"/>
        <end position="341"/>
    </location>
</feature>
<keyword evidence="1" id="KW-0472">Membrane</keyword>
<dbReference type="Pfam" id="PF12679">
    <property type="entry name" value="ABC2_membrane_2"/>
    <property type="match status" value="1"/>
</dbReference>
<gene>
    <name evidence="2" type="ORF">EDC19_1165</name>
</gene>
<keyword evidence="1" id="KW-1133">Transmembrane helix</keyword>
<reference evidence="2 3" key="1">
    <citation type="submission" date="2019-03" db="EMBL/GenBank/DDBJ databases">
        <title>Genomic Encyclopedia of Type Strains, Phase IV (KMG-IV): sequencing the most valuable type-strain genomes for metagenomic binning, comparative biology and taxonomic classification.</title>
        <authorList>
            <person name="Goeker M."/>
        </authorList>
    </citation>
    <scope>NUCLEOTIDE SEQUENCE [LARGE SCALE GENOMIC DNA]</scope>
    <source>
        <strain evidence="2 3">DSM 24176</strain>
    </source>
</reference>
<evidence type="ECO:0000313" key="2">
    <source>
        <dbReference type="EMBL" id="TCK98731.1"/>
    </source>
</evidence>
<keyword evidence="1" id="KW-0812">Transmembrane</keyword>